<reference evidence="3" key="2">
    <citation type="submission" date="2016-02" db="EMBL/GenBank/DDBJ databases">
        <title>Genome sequencing of Aspergillus luchuensis NBRC 4314.</title>
        <authorList>
            <person name="Yamada O."/>
        </authorList>
    </citation>
    <scope>NUCLEOTIDE SEQUENCE [LARGE SCALE GENOMIC DNA]</scope>
    <source>
        <strain evidence="3">RIB 2604</strain>
    </source>
</reference>
<sequence>MAGRESSSGSSSRILRNRWRKLKQKGEKEEKNPRQERALSGLGRMQRPNPAGPMADMHDRGGKNWVKLMEWNEFHWKKK</sequence>
<feature type="compositionally biased region" description="Basic and acidic residues" evidence="1">
    <location>
        <begin position="24"/>
        <end position="37"/>
    </location>
</feature>
<feature type="region of interest" description="Disordered" evidence="1">
    <location>
        <begin position="1"/>
        <end position="60"/>
    </location>
</feature>
<comment type="caution">
    <text evidence="2">The sequence shown here is derived from an EMBL/GenBank/DDBJ whole genome shotgun (WGS) entry which is preliminary data.</text>
</comment>
<feature type="compositionally biased region" description="Low complexity" evidence="1">
    <location>
        <begin position="1"/>
        <end position="12"/>
    </location>
</feature>
<organism evidence="2 3">
    <name type="scientific">Aspergillus kawachii</name>
    <name type="common">White koji mold</name>
    <name type="synonym">Aspergillus awamori var. kawachi</name>
    <dbReference type="NCBI Taxonomy" id="1069201"/>
    <lineage>
        <taxon>Eukaryota</taxon>
        <taxon>Fungi</taxon>
        <taxon>Dikarya</taxon>
        <taxon>Ascomycota</taxon>
        <taxon>Pezizomycotina</taxon>
        <taxon>Eurotiomycetes</taxon>
        <taxon>Eurotiomycetidae</taxon>
        <taxon>Eurotiales</taxon>
        <taxon>Aspergillaceae</taxon>
        <taxon>Aspergillus</taxon>
        <taxon>Aspergillus subgen. Circumdati</taxon>
    </lineage>
</organism>
<evidence type="ECO:0000313" key="3">
    <source>
        <dbReference type="Proteomes" id="UP000075230"/>
    </source>
</evidence>
<dbReference type="EMBL" id="BCWF01000003">
    <property type="protein sequence ID" value="GAT19020.1"/>
    <property type="molecule type" value="Genomic_DNA"/>
</dbReference>
<proteinExistence type="predicted"/>
<protein>
    <submittedName>
        <fullName evidence="2">Uncharacterized protein</fullName>
    </submittedName>
</protein>
<accession>A0A146EYE0</accession>
<gene>
    <name evidence="2" type="ORF">RIB2604_00301180</name>
</gene>
<reference evidence="2 3" key="1">
    <citation type="journal article" date="2016" name="DNA Res.">
        <title>Genome sequence of Aspergillus luchuensis NBRC 4314.</title>
        <authorList>
            <person name="Yamada O."/>
            <person name="Machida M."/>
            <person name="Hosoyama A."/>
            <person name="Goto M."/>
            <person name="Takahashi T."/>
            <person name="Futagami T."/>
            <person name="Yamagata Y."/>
            <person name="Takeuchi M."/>
            <person name="Kobayashi T."/>
            <person name="Koike H."/>
            <person name="Abe K."/>
            <person name="Asai K."/>
            <person name="Arita M."/>
            <person name="Fujita N."/>
            <person name="Fukuda K."/>
            <person name="Higa K."/>
            <person name="Horikawa H."/>
            <person name="Ishikawa T."/>
            <person name="Jinno K."/>
            <person name="Kato Y."/>
            <person name="Kirimura K."/>
            <person name="Mizutani O."/>
            <person name="Nakasone K."/>
            <person name="Sano M."/>
            <person name="Shiraishi Y."/>
            <person name="Tsukahara M."/>
            <person name="Gomi K."/>
        </authorList>
    </citation>
    <scope>NUCLEOTIDE SEQUENCE [LARGE SCALE GENOMIC DNA]</scope>
    <source>
        <strain evidence="2 3">RIB 2604</strain>
    </source>
</reference>
<dbReference type="Proteomes" id="UP000075230">
    <property type="component" value="Unassembled WGS sequence"/>
</dbReference>
<dbReference type="AlphaFoldDB" id="A0A146EYE0"/>
<evidence type="ECO:0000313" key="2">
    <source>
        <dbReference type="EMBL" id="GAT19020.1"/>
    </source>
</evidence>
<name>A0A146EYE0_ASPKA</name>
<evidence type="ECO:0000256" key="1">
    <source>
        <dbReference type="SAM" id="MobiDB-lite"/>
    </source>
</evidence>